<accession>A0AAU7CMS9</accession>
<name>A0AAU7CMS9_9BACT</name>
<dbReference type="EMBL" id="CP155447">
    <property type="protein sequence ID" value="XBH06405.1"/>
    <property type="molecule type" value="Genomic_DNA"/>
</dbReference>
<dbReference type="RefSeq" id="WP_406699256.1">
    <property type="nucleotide sequence ID" value="NZ_CP155447.1"/>
</dbReference>
<proteinExistence type="predicted"/>
<evidence type="ECO:0000313" key="2">
    <source>
        <dbReference type="EMBL" id="XBH06405.1"/>
    </source>
</evidence>
<sequence length="72" mass="7840">MTAVHRTIAALRVLSRLHGDTGQVPVVELEVLIAELDSAEDERPSPGSGSDPARRSDLEINRHGYPRGLEQP</sequence>
<gene>
    <name evidence="2" type="ORF">V5E97_10300</name>
</gene>
<feature type="compositionally biased region" description="Basic and acidic residues" evidence="1">
    <location>
        <begin position="52"/>
        <end position="62"/>
    </location>
</feature>
<reference evidence="2" key="1">
    <citation type="submission" date="2024-05" db="EMBL/GenBank/DDBJ databases">
        <title>Planctomycetes of the genus Singulisphaera possess chitinolytic capabilities.</title>
        <authorList>
            <person name="Ivanova A."/>
        </authorList>
    </citation>
    <scope>NUCLEOTIDE SEQUENCE</scope>
    <source>
        <strain evidence="2">Ch08T</strain>
    </source>
</reference>
<protein>
    <submittedName>
        <fullName evidence="2">Uncharacterized protein</fullName>
    </submittedName>
</protein>
<evidence type="ECO:0000256" key="1">
    <source>
        <dbReference type="SAM" id="MobiDB-lite"/>
    </source>
</evidence>
<feature type="region of interest" description="Disordered" evidence="1">
    <location>
        <begin position="37"/>
        <end position="72"/>
    </location>
</feature>
<dbReference type="AlphaFoldDB" id="A0AAU7CMS9"/>
<organism evidence="2">
    <name type="scientific">Singulisphaera sp. Ch08</name>
    <dbReference type="NCBI Taxonomy" id="3120278"/>
    <lineage>
        <taxon>Bacteria</taxon>
        <taxon>Pseudomonadati</taxon>
        <taxon>Planctomycetota</taxon>
        <taxon>Planctomycetia</taxon>
        <taxon>Isosphaerales</taxon>
        <taxon>Isosphaeraceae</taxon>
        <taxon>Singulisphaera</taxon>
    </lineage>
</organism>